<proteinExistence type="predicted"/>
<evidence type="ECO:0000313" key="2">
    <source>
        <dbReference type="Proteomes" id="UP000271889"/>
    </source>
</evidence>
<keyword evidence="2" id="KW-1185">Reference proteome</keyword>
<accession>A0A3P6RAE3</accession>
<reference evidence="1 2" key="1">
    <citation type="submission" date="2018-11" db="EMBL/GenBank/DDBJ databases">
        <authorList>
            <consortium name="Pathogen Informatics"/>
        </authorList>
    </citation>
    <scope>NUCLEOTIDE SEQUENCE [LARGE SCALE GENOMIC DNA]</scope>
</reference>
<organism evidence="1 2">
    <name type="scientific">Cylicostephanus goldi</name>
    <name type="common">Nematode worm</name>
    <dbReference type="NCBI Taxonomy" id="71465"/>
    <lineage>
        <taxon>Eukaryota</taxon>
        <taxon>Metazoa</taxon>
        <taxon>Ecdysozoa</taxon>
        <taxon>Nematoda</taxon>
        <taxon>Chromadorea</taxon>
        <taxon>Rhabditida</taxon>
        <taxon>Rhabditina</taxon>
        <taxon>Rhabditomorpha</taxon>
        <taxon>Strongyloidea</taxon>
        <taxon>Strongylidae</taxon>
        <taxon>Cylicostephanus</taxon>
    </lineage>
</organism>
<dbReference type="EMBL" id="UYRV01003642">
    <property type="protein sequence ID" value="VDK50525.1"/>
    <property type="molecule type" value="Genomic_DNA"/>
</dbReference>
<dbReference type="Proteomes" id="UP000271889">
    <property type="component" value="Unassembled WGS sequence"/>
</dbReference>
<sequence length="87" mass="9715">MTATAQFFKARSVDIKASKLVLSREVPNTSKATIRKRGSALSANVAVKEESILDYEIYYEKPSYTIMAPVKREVEEKPDSLLSLCVC</sequence>
<name>A0A3P6RAE3_CYLGO</name>
<protein>
    <submittedName>
        <fullName evidence="1">Uncharacterized protein</fullName>
    </submittedName>
</protein>
<evidence type="ECO:0000313" key="1">
    <source>
        <dbReference type="EMBL" id="VDK50525.1"/>
    </source>
</evidence>
<dbReference type="AlphaFoldDB" id="A0A3P6RAE3"/>
<gene>
    <name evidence="1" type="ORF">CGOC_LOCUS1799</name>
</gene>